<proteinExistence type="predicted"/>
<sequence length="355" mass="36987">MNASHMLQKPLHGVRVVEFEGIGPGPLAAMMLTDMGAEVIALTRAEQAAGAQPLGGAAANPLHRGKTVEITDLKSPGGKARALDLIGQSDVLIEGFRPGVMERLGFGPAECAARNPKLVYGRMTGWGQDGPLSRAAGHDLNYVALTGLLSLSARKGQMPIVPPSVLGDAAGALGMAFGVACALVDARGNGRGSGRGRVVDAAIIDIVAMMGTLVHWIRANGQIDGTKPSPFHDSPFYDVYACADGGFISLAVVEPAFHALLLSKLGLTDVNPADQYDTTTWPALKERIAALIRSQPRAHWCALLEGSDACFAPVLSLAEAARHPHNAARGIYQTTPSGAIEAAPAPRFQALNATT</sequence>
<dbReference type="STRING" id="288768.SAMEA3906486_02941"/>
<gene>
    <name evidence="1" type="primary">frc_12</name>
    <name evidence="1" type="ORF">SAMEA3906486_02941</name>
</gene>
<accession>A0A157SIE1</accession>
<protein>
    <submittedName>
        <fullName evidence="1">Putative racemase</fullName>
        <ecNumber evidence="1">2.8.3.16</ecNumber>
    </submittedName>
</protein>
<dbReference type="InterPro" id="IPR023606">
    <property type="entry name" value="CoA-Trfase_III_dom_1_sf"/>
</dbReference>
<organism evidence="1 2">
    <name type="scientific">Bordetella ansorpii</name>
    <dbReference type="NCBI Taxonomy" id="288768"/>
    <lineage>
        <taxon>Bacteria</taxon>
        <taxon>Pseudomonadati</taxon>
        <taxon>Pseudomonadota</taxon>
        <taxon>Betaproteobacteria</taxon>
        <taxon>Burkholderiales</taxon>
        <taxon>Alcaligenaceae</taxon>
        <taxon>Bordetella</taxon>
    </lineage>
</organism>
<evidence type="ECO:0000313" key="1">
    <source>
        <dbReference type="EMBL" id="SAI70177.1"/>
    </source>
</evidence>
<dbReference type="Pfam" id="PF02515">
    <property type="entry name" value="CoA_transf_3"/>
    <property type="match status" value="1"/>
</dbReference>
<reference evidence="1 2" key="1">
    <citation type="submission" date="2016-04" db="EMBL/GenBank/DDBJ databases">
        <authorList>
            <consortium name="Pathogen Informatics"/>
        </authorList>
    </citation>
    <scope>NUCLEOTIDE SEQUENCE [LARGE SCALE GENOMIC DNA]</scope>
    <source>
        <strain evidence="1 2">H050680373</strain>
    </source>
</reference>
<keyword evidence="2" id="KW-1185">Reference proteome</keyword>
<keyword evidence="1" id="KW-0808">Transferase</keyword>
<dbReference type="Gene3D" id="3.30.1540.10">
    <property type="entry name" value="formyl-coa transferase, domain 3"/>
    <property type="match status" value="1"/>
</dbReference>
<dbReference type="GO" id="GO:0033608">
    <property type="term" value="F:formyl-CoA transferase activity"/>
    <property type="evidence" value="ECO:0007669"/>
    <property type="project" value="UniProtKB-EC"/>
</dbReference>
<dbReference type="EMBL" id="FKIF01000006">
    <property type="protein sequence ID" value="SAI70177.1"/>
    <property type="molecule type" value="Genomic_DNA"/>
</dbReference>
<dbReference type="InterPro" id="IPR044855">
    <property type="entry name" value="CoA-Trfase_III_dom3_sf"/>
</dbReference>
<dbReference type="SUPFAM" id="SSF89796">
    <property type="entry name" value="CoA-transferase family III (CaiB/BaiF)"/>
    <property type="match status" value="1"/>
</dbReference>
<dbReference type="PANTHER" id="PTHR48228:SF5">
    <property type="entry name" value="ALPHA-METHYLACYL-COA RACEMASE"/>
    <property type="match status" value="1"/>
</dbReference>
<dbReference type="InterPro" id="IPR050509">
    <property type="entry name" value="CoA-transferase_III"/>
</dbReference>
<dbReference type="Gene3D" id="3.40.50.10540">
    <property type="entry name" value="Crotonobetainyl-coa:carnitine coa-transferase, domain 1"/>
    <property type="match status" value="1"/>
</dbReference>
<dbReference type="InterPro" id="IPR003673">
    <property type="entry name" value="CoA-Trfase_fam_III"/>
</dbReference>
<name>A0A157SIE1_9BORD</name>
<dbReference type="AlphaFoldDB" id="A0A157SIE1"/>
<dbReference type="EC" id="2.8.3.16" evidence="1"/>
<evidence type="ECO:0000313" key="2">
    <source>
        <dbReference type="Proteomes" id="UP000076848"/>
    </source>
</evidence>
<dbReference type="Proteomes" id="UP000076848">
    <property type="component" value="Unassembled WGS sequence"/>
</dbReference>
<dbReference type="PANTHER" id="PTHR48228">
    <property type="entry name" value="SUCCINYL-COA--D-CITRAMALATE COA-TRANSFERASE"/>
    <property type="match status" value="1"/>
</dbReference>